<dbReference type="Pfam" id="PF14864">
    <property type="entry name" value="Alkyl_sulf_C"/>
    <property type="match status" value="1"/>
</dbReference>
<accession>A0ABR5G8G2</accession>
<protein>
    <recommendedName>
        <fullName evidence="1">Alkyl sulfatase C-terminal domain-containing protein</fullName>
    </recommendedName>
</protein>
<dbReference type="PANTHER" id="PTHR43223:SF1">
    <property type="entry name" value="ALKYL_ARYL-SULFATASE BDS1"/>
    <property type="match status" value="1"/>
</dbReference>
<dbReference type="PANTHER" id="PTHR43223">
    <property type="entry name" value="ALKYL/ARYL-SULFATASE"/>
    <property type="match status" value="1"/>
</dbReference>
<proteinExistence type="predicted"/>
<evidence type="ECO:0000313" key="3">
    <source>
        <dbReference type="Proteomes" id="UP000036305"/>
    </source>
</evidence>
<dbReference type="Gene3D" id="3.30.1050.10">
    <property type="entry name" value="SCP2 sterol-binding domain"/>
    <property type="match status" value="1"/>
</dbReference>
<dbReference type="SUPFAM" id="SSF55718">
    <property type="entry name" value="SCP-like"/>
    <property type="match status" value="1"/>
</dbReference>
<evidence type="ECO:0000313" key="2">
    <source>
        <dbReference type="EMBL" id="KLY27900.1"/>
    </source>
</evidence>
<dbReference type="InterPro" id="IPR052195">
    <property type="entry name" value="Bact_Alkyl/Aryl-Sulfatase"/>
</dbReference>
<dbReference type="InterPro" id="IPR036527">
    <property type="entry name" value="SCP2_sterol-bd_dom_sf"/>
</dbReference>
<organism evidence="2 3">
    <name type="scientific">Klebsiella michiganensis</name>
    <dbReference type="NCBI Taxonomy" id="1134687"/>
    <lineage>
        <taxon>Bacteria</taxon>
        <taxon>Pseudomonadati</taxon>
        <taxon>Pseudomonadota</taxon>
        <taxon>Gammaproteobacteria</taxon>
        <taxon>Enterobacterales</taxon>
        <taxon>Enterobacteriaceae</taxon>
        <taxon>Klebsiella/Raoultella group</taxon>
        <taxon>Klebsiella</taxon>
    </lineage>
</organism>
<feature type="domain" description="Alkyl sulfatase C-terminal" evidence="1">
    <location>
        <begin position="1"/>
        <end position="115"/>
    </location>
</feature>
<sequence>MTPEMFFDYLAVHINGEKAGTAKAVFNIDLGNDGGKYKLELENGVLNHTADAEAKDADATIALDRATLNKIILKEETLKQAEDKGEVKVTGDGAKLDEMLGYMDKFEFWFNIVTP</sequence>
<name>A0ABR5G8G2_9ENTR</name>
<evidence type="ECO:0000259" key="1">
    <source>
        <dbReference type="Pfam" id="PF14864"/>
    </source>
</evidence>
<dbReference type="Proteomes" id="UP000036305">
    <property type="component" value="Unassembled WGS sequence"/>
</dbReference>
<keyword evidence="3" id="KW-1185">Reference proteome</keyword>
<dbReference type="EMBL" id="LEUS01000028">
    <property type="protein sequence ID" value="KLY27900.1"/>
    <property type="molecule type" value="Genomic_DNA"/>
</dbReference>
<comment type="caution">
    <text evidence="2">The sequence shown here is derived from an EMBL/GenBank/DDBJ whole genome shotgun (WGS) entry which is preliminary data.</text>
</comment>
<reference evidence="2 3" key="1">
    <citation type="submission" date="2015-06" db="EMBL/GenBank/DDBJ databases">
        <title>The Genome Sequence of None.</title>
        <authorList>
            <consortium name="The Broad Institute Genomics Platform"/>
            <consortium name="The Broad Institute Genome Sequencing Center for Infectious Disease"/>
            <person name="Earl A.M."/>
            <person name="Onderdonk A.B."/>
            <person name="Kirby J."/>
            <person name="Ferraro M.J."/>
            <person name="Huang S."/>
            <person name="Spencer M."/>
            <person name="Fodor A."/>
            <person name="Hooper D."/>
            <person name="Dekker J."/>
            <person name="O'Brien T."/>
            <person name="Quan V."/>
            <person name="Gombosev A."/>
            <person name="Delaney M."/>
            <person name="DuBois A."/>
            <person name="Ernst C."/>
            <person name="Kim D.S."/>
            <person name="Rossman W."/>
            <person name="Gohs F."/>
            <person name="Petruso H."/>
            <person name="Nozar T."/>
            <person name="Mougeot F."/>
            <person name="Manson-McGuire A."/>
            <person name="Young S."/>
            <person name="Abouelleil A."/>
            <person name="Cao P."/>
            <person name="Chapman S.B."/>
            <person name="Griggs A."/>
            <person name="Priest M."/>
            <person name="Shea T."/>
            <person name="Wortman I."/>
            <person name="Wortman J.R."/>
            <person name="Nusbaum C."/>
            <person name="Birren B."/>
        </authorList>
    </citation>
    <scope>NUCLEOTIDE SEQUENCE [LARGE SCALE GENOMIC DNA]</scope>
    <source>
        <strain evidence="2 3">MGH87</strain>
    </source>
</reference>
<dbReference type="InterPro" id="IPR029229">
    <property type="entry name" value="Alkyl_sulf_C"/>
</dbReference>
<gene>
    <name evidence="2" type="ORF">SK91_05362</name>
</gene>